<sequence>MSKEMTSKSKNTNLLVKSDQRYRKMTVLKQMQTCKIAGLSTKKTAMKEFNGLTCNIGQHHASIGTRNALMMGQNCELDVCMTSSDKRGTKPQKIAEMQFLKR</sequence>
<organism evidence="1 2">
    <name type="scientific">Solanum tuberosum</name>
    <name type="common">Potato</name>
    <dbReference type="NCBI Taxonomy" id="4113"/>
    <lineage>
        <taxon>Eukaryota</taxon>
        <taxon>Viridiplantae</taxon>
        <taxon>Streptophyta</taxon>
        <taxon>Embryophyta</taxon>
        <taxon>Tracheophyta</taxon>
        <taxon>Spermatophyta</taxon>
        <taxon>Magnoliopsida</taxon>
        <taxon>eudicotyledons</taxon>
        <taxon>Gunneridae</taxon>
        <taxon>Pentapetalae</taxon>
        <taxon>asterids</taxon>
        <taxon>lamiids</taxon>
        <taxon>Solanales</taxon>
        <taxon>Solanaceae</taxon>
        <taxon>Solanoideae</taxon>
        <taxon>Solaneae</taxon>
        <taxon>Solanum</taxon>
    </lineage>
</organism>
<proteinExistence type="predicted"/>
<evidence type="ECO:0000313" key="1">
    <source>
        <dbReference type="EMBL" id="KAH0762485.1"/>
    </source>
</evidence>
<protein>
    <submittedName>
        <fullName evidence="1">Uncharacterized protein</fullName>
    </submittedName>
</protein>
<name>A0ABQ7VEK8_SOLTU</name>
<dbReference type="Proteomes" id="UP000826656">
    <property type="component" value="Unassembled WGS sequence"/>
</dbReference>
<comment type="caution">
    <text evidence="1">The sequence shown here is derived from an EMBL/GenBank/DDBJ whole genome shotgun (WGS) entry which is preliminary data.</text>
</comment>
<accession>A0ABQ7VEK8</accession>
<keyword evidence="2" id="KW-1185">Reference proteome</keyword>
<dbReference type="EMBL" id="JAIVGD010000013">
    <property type="protein sequence ID" value="KAH0762485.1"/>
    <property type="molecule type" value="Genomic_DNA"/>
</dbReference>
<reference evidence="1 2" key="1">
    <citation type="journal article" date="2021" name="bioRxiv">
        <title>Chromosome-scale and haplotype-resolved genome assembly of a tetraploid potato cultivar.</title>
        <authorList>
            <person name="Sun H."/>
            <person name="Jiao W.-B."/>
            <person name="Krause K."/>
            <person name="Campoy J.A."/>
            <person name="Goel M."/>
            <person name="Folz-Donahue K."/>
            <person name="Kukat C."/>
            <person name="Huettel B."/>
            <person name="Schneeberger K."/>
        </authorList>
    </citation>
    <scope>NUCLEOTIDE SEQUENCE [LARGE SCALE GENOMIC DNA]</scope>
    <source>
        <strain evidence="1">SolTubOtavaFocal</strain>
        <tissue evidence="1">Leaves</tissue>
    </source>
</reference>
<evidence type="ECO:0000313" key="2">
    <source>
        <dbReference type="Proteomes" id="UP000826656"/>
    </source>
</evidence>
<gene>
    <name evidence="1" type="ORF">KY290_018558</name>
</gene>